<sequence>MPLLILTGYPCAGKTTRAHQIATYLGERIASTSAKAALRTARVHLINDEALGVSREAYGAAKTEKDARAAFYSAVKRALGPTDFVIADGMNYIKGFRYQLYCEAKAVRSTSCVIHVGAPIPTCRANNDARLASMSPSPSSAEPPTTIPADSPPSANASAPPPPPPYPPSTLDNLIYRYEEPSSLARWDTPLFTVPASDAAPPLDAIWSALVPAS</sequence>
<accession>A0A6A6PER7</accession>
<feature type="non-terminal residue" evidence="5">
    <location>
        <position position="214"/>
    </location>
</feature>
<dbReference type="SUPFAM" id="SSF52540">
    <property type="entry name" value="P-loop containing nucleoside triphosphate hydrolases"/>
    <property type="match status" value="1"/>
</dbReference>
<dbReference type="PANTHER" id="PTHR12435">
    <property type="match status" value="1"/>
</dbReference>
<organism evidence="5 6">
    <name type="scientific">Lineolata rhizophorae</name>
    <dbReference type="NCBI Taxonomy" id="578093"/>
    <lineage>
        <taxon>Eukaryota</taxon>
        <taxon>Fungi</taxon>
        <taxon>Dikarya</taxon>
        <taxon>Ascomycota</taxon>
        <taxon>Pezizomycotina</taxon>
        <taxon>Dothideomycetes</taxon>
        <taxon>Dothideomycetes incertae sedis</taxon>
        <taxon>Lineolatales</taxon>
        <taxon>Lineolataceae</taxon>
        <taxon>Lineolata</taxon>
    </lineage>
</organism>
<keyword evidence="1" id="KW-0547">Nucleotide-binding</keyword>
<feature type="compositionally biased region" description="Low complexity" evidence="4">
    <location>
        <begin position="132"/>
        <end position="158"/>
    </location>
</feature>
<feature type="region of interest" description="Disordered" evidence="4">
    <location>
        <begin position="131"/>
        <end position="172"/>
    </location>
</feature>
<dbReference type="EMBL" id="MU001670">
    <property type="protein sequence ID" value="KAF2462257.1"/>
    <property type="molecule type" value="Genomic_DNA"/>
</dbReference>
<keyword evidence="6" id="KW-1185">Reference proteome</keyword>
<gene>
    <name evidence="5" type="ORF">BDY21DRAFT_295955</name>
</gene>
<reference evidence="5" key="1">
    <citation type="journal article" date="2020" name="Stud. Mycol.">
        <title>101 Dothideomycetes genomes: a test case for predicting lifestyles and emergence of pathogens.</title>
        <authorList>
            <person name="Haridas S."/>
            <person name="Albert R."/>
            <person name="Binder M."/>
            <person name="Bloem J."/>
            <person name="Labutti K."/>
            <person name="Salamov A."/>
            <person name="Andreopoulos B."/>
            <person name="Baker S."/>
            <person name="Barry K."/>
            <person name="Bills G."/>
            <person name="Bluhm B."/>
            <person name="Cannon C."/>
            <person name="Castanera R."/>
            <person name="Culley D."/>
            <person name="Daum C."/>
            <person name="Ezra D."/>
            <person name="Gonzalez J."/>
            <person name="Henrissat B."/>
            <person name="Kuo A."/>
            <person name="Liang C."/>
            <person name="Lipzen A."/>
            <person name="Lutzoni F."/>
            <person name="Magnuson J."/>
            <person name="Mondo S."/>
            <person name="Nolan M."/>
            <person name="Ohm R."/>
            <person name="Pangilinan J."/>
            <person name="Park H.-J."/>
            <person name="Ramirez L."/>
            <person name="Alfaro M."/>
            <person name="Sun H."/>
            <person name="Tritt A."/>
            <person name="Yoshinaga Y."/>
            <person name="Zwiers L.-H."/>
            <person name="Turgeon B."/>
            <person name="Goodwin S."/>
            <person name="Spatafora J."/>
            <person name="Crous P."/>
            <person name="Grigoriev I."/>
        </authorList>
    </citation>
    <scope>NUCLEOTIDE SEQUENCE</scope>
    <source>
        <strain evidence="5">ATCC 16933</strain>
    </source>
</reference>
<dbReference type="InterPro" id="IPR013641">
    <property type="entry name" value="KTI12/PSTK"/>
</dbReference>
<dbReference type="GO" id="GO:0005524">
    <property type="term" value="F:ATP binding"/>
    <property type="evidence" value="ECO:0007669"/>
    <property type="project" value="UniProtKB-KW"/>
</dbReference>
<feature type="compositionally biased region" description="Pro residues" evidence="4">
    <location>
        <begin position="159"/>
        <end position="168"/>
    </location>
</feature>
<evidence type="ECO:0000313" key="6">
    <source>
        <dbReference type="Proteomes" id="UP000799766"/>
    </source>
</evidence>
<dbReference type="Pfam" id="PF08433">
    <property type="entry name" value="KTI12"/>
    <property type="match status" value="1"/>
</dbReference>
<comment type="similarity">
    <text evidence="3">Belongs to the KTI12 family.</text>
</comment>
<evidence type="ECO:0000256" key="2">
    <source>
        <dbReference type="ARBA" id="ARBA00022840"/>
    </source>
</evidence>
<dbReference type="AlphaFoldDB" id="A0A6A6PER7"/>
<dbReference type="OrthoDB" id="9972657at2759"/>
<dbReference type="Proteomes" id="UP000799766">
    <property type="component" value="Unassembled WGS sequence"/>
</dbReference>
<keyword evidence="2" id="KW-0067">ATP-binding</keyword>
<evidence type="ECO:0000256" key="4">
    <source>
        <dbReference type="SAM" id="MobiDB-lite"/>
    </source>
</evidence>
<proteinExistence type="inferred from homology"/>
<protein>
    <submittedName>
        <fullName evidence="5">Chromatin associated protein KTI12</fullName>
    </submittedName>
</protein>
<evidence type="ECO:0000313" key="5">
    <source>
        <dbReference type="EMBL" id="KAF2462257.1"/>
    </source>
</evidence>
<name>A0A6A6PER7_9PEZI</name>
<dbReference type="InterPro" id="IPR027417">
    <property type="entry name" value="P-loop_NTPase"/>
</dbReference>
<evidence type="ECO:0000256" key="1">
    <source>
        <dbReference type="ARBA" id="ARBA00022741"/>
    </source>
</evidence>
<evidence type="ECO:0000256" key="3">
    <source>
        <dbReference type="ARBA" id="ARBA00025768"/>
    </source>
</evidence>
<dbReference type="Gene3D" id="3.40.50.300">
    <property type="entry name" value="P-loop containing nucleotide triphosphate hydrolases"/>
    <property type="match status" value="1"/>
</dbReference>